<dbReference type="InterPro" id="IPR036388">
    <property type="entry name" value="WH-like_DNA-bd_sf"/>
</dbReference>
<organism evidence="4 5">
    <name type="scientific">Mesorhizobium huakuii</name>
    <dbReference type="NCBI Taxonomy" id="28104"/>
    <lineage>
        <taxon>Bacteria</taxon>
        <taxon>Pseudomonadati</taxon>
        <taxon>Pseudomonadota</taxon>
        <taxon>Alphaproteobacteria</taxon>
        <taxon>Hyphomicrobiales</taxon>
        <taxon>Phyllobacteriaceae</taxon>
        <taxon>Mesorhizobium</taxon>
    </lineage>
</organism>
<feature type="transmembrane region" description="Helical" evidence="3">
    <location>
        <begin position="103"/>
        <end position="124"/>
    </location>
</feature>
<gene>
    <name evidence="4" type="ORF">U0R22_001345</name>
</gene>
<evidence type="ECO:0000313" key="5">
    <source>
        <dbReference type="Proteomes" id="UP001322481"/>
    </source>
</evidence>
<keyword evidence="3" id="KW-0472">Membrane</keyword>
<dbReference type="SUPFAM" id="SSF46955">
    <property type="entry name" value="Putative DNA-binding domain"/>
    <property type="match status" value="1"/>
</dbReference>
<keyword evidence="1" id="KW-0677">Repeat</keyword>
<dbReference type="PANTHER" id="PTHR44943">
    <property type="entry name" value="CELLULOSE SYNTHASE OPERON PROTEIN C"/>
    <property type="match status" value="1"/>
</dbReference>
<protein>
    <recommendedName>
        <fullName evidence="6">Tetratricopeptide repeat protein</fullName>
    </recommendedName>
</protein>
<name>A0ABZ0VKR0_9HYPH</name>
<evidence type="ECO:0000256" key="1">
    <source>
        <dbReference type="ARBA" id="ARBA00022737"/>
    </source>
</evidence>
<dbReference type="InterPro" id="IPR051685">
    <property type="entry name" value="Ycf3/AcsC/BcsC/TPR_MFPF"/>
</dbReference>
<evidence type="ECO:0000256" key="3">
    <source>
        <dbReference type="SAM" id="Phobius"/>
    </source>
</evidence>
<keyword evidence="3" id="KW-0812">Transmembrane</keyword>
<evidence type="ECO:0000313" key="4">
    <source>
        <dbReference type="EMBL" id="WQB97226.1"/>
    </source>
</evidence>
<dbReference type="InterPro" id="IPR011990">
    <property type="entry name" value="TPR-like_helical_dom_sf"/>
</dbReference>
<keyword evidence="2" id="KW-0802">TPR repeat</keyword>
<dbReference type="Pfam" id="PF13432">
    <property type="entry name" value="TPR_16"/>
    <property type="match status" value="1"/>
</dbReference>
<evidence type="ECO:0008006" key="6">
    <source>
        <dbReference type="Google" id="ProtNLM"/>
    </source>
</evidence>
<accession>A0ABZ0VKR0</accession>
<dbReference type="Gene3D" id="1.10.10.10">
    <property type="entry name" value="Winged helix-like DNA-binding domain superfamily/Winged helix DNA-binding domain"/>
    <property type="match status" value="1"/>
</dbReference>
<keyword evidence="5" id="KW-1185">Reference proteome</keyword>
<evidence type="ECO:0000256" key="2">
    <source>
        <dbReference type="ARBA" id="ARBA00022803"/>
    </source>
</evidence>
<dbReference type="Gene3D" id="1.25.40.10">
    <property type="entry name" value="Tetratricopeptide repeat domain"/>
    <property type="match status" value="1"/>
</dbReference>
<dbReference type="Proteomes" id="UP001322481">
    <property type="component" value="Chromosome"/>
</dbReference>
<reference evidence="4 5" key="1">
    <citation type="submission" date="2023-11" db="EMBL/GenBank/DDBJ databases">
        <authorList>
            <person name="Panchal A.K."/>
            <person name="Meaney J.S."/>
            <person name="Karas B.J."/>
            <person name="diCenzo G.C."/>
        </authorList>
    </citation>
    <scope>NUCLEOTIDE SEQUENCE [LARGE SCALE GENOMIC DNA]</scope>
    <source>
        <strain evidence="4 5">NZP2235</strain>
    </source>
</reference>
<sequence>MTSKRDRRLRDWKEIAAFFGRDERTVRRWEQQRGLPVHRISGGARNLVFAYTDELETWLRGGEPAASDDVEPLAEEPAAPPLATLARTAAPPAPARFSKWPQVLPLAFGAVGLVLLAIAGTLVMQHADAPPARVVYRPDSRVQDLYLDAVYHLGTRQADGFTHAIQLLTEATTLDPNYADAYVKLAEAYNTISQFTLMPANEAYPRAVAAAERAIALDPDNAGAHAALAFTTFYWAKDFPRSRELFERAIRLDPNAAQTHHWYALTLMVTGETAIPLAEIGKAQALNPESRAIIANKALILFYAGRVDDAVMILQQLAKAEPNLRSPPEYLATIYLDQVRFTDFLREYRRAADIASNSARLAIADAAEKGLREDGGEGLLSAMYAEQIRQYERNLEPAYKVAGTAAMLGRDDEAIRYLEEAMRRKEDDMLGIRIEPAFKGLRSYARYRAIVEHEGFRPAPPVGA</sequence>
<dbReference type="SUPFAM" id="SSF48452">
    <property type="entry name" value="TPR-like"/>
    <property type="match status" value="2"/>
</dbReference>
<proteinExistence type="predicted"/>
<dbReference type="InterPro" id="IPR009061">
    <property type="entry name" value="DNA-bd_dom_put_sf"/>
</dbReference>
<keyword evidence="3" id="KW-1133">Transmembrane helix</keyword>
<dbReference type="RefSeq" id="WP_322417919.1">
    <property type="nucleotide sequence ID" value="NZ_CP139858.1"/>
</dbReference>
<dbReference type="PANTHER" id="PTHR44943:SF8">
    <property type="entry name" value="TPR REPEAT-CONTAINING PROTEIN MJ0263"/>
    <property type="match status" value="1"/>
</dbReference>
<dbReference type="EMBL" id="CP139858">
    <property type="protein sequence ID" value="WQB97226.1"/>
    <property type="molecule type" value="Genomic_DNA"/>
</dbReference>